<dbReference type="AlphaFoldDB" id="A0A316J8D1"/>
<keyword evidence="2" id="KW-1185">Reference proteome</keyword>
<sequence>MALLHERQLITPTVELLDAQLDGFLTTSQLIDLLHDKLQPSGQDLDILRNRNDTHFSQKVRNLVCHRNNSTGLEARGLAVYIRIRKGWQITDHGKDYMKKLRDHKAA</sequence>
<evidence type="ECO:0000313" key="1">
    <source>
        <dbReference type="EMBL" id="PWL17049.1"/>
    </source>
</evidence>
<accession>A0A316J8D1</accession>
<dbReference type="EMBL" id="QGDB01000005">
    <property type="protein sequence ID" value="PWL17049.1"/>
    <property type="molecule type" value="Genomic_DNA"/>
</dbReference>
<evidence type="ECO:0008006" key="3">
    <source>
        <dbReference type="Google" id="ProtNLM"/>
    </source>
</evidence>
<proteinExistence type="predicted"/>
<organism evidence="1 2">
    <name type="scientific">Falsochrobactrum shanghaiense</name>
    <dbReference type="NCBI Taxonomy" id="2201899"/>
    <lineage>
        <taxon>Bacteria</taxon>
        <taxon>Pseudomonadati</taxon>
        <taxon>Pseudomonadota</taxon>
        <taxon>Alphaproteobacteria</taxon>
        <taxon>Hyphomicrobiales</taxon>
        <taxon>Brucellaceae</taxon>
        <taxon>Falsochrobactrum</taxon>
    </lineage>
</organism>
<reference evidence="1 2" key="1">
    <citation type="submission" date="2018-05" db="EMBL/GenBank/DDBJ databases">
        <title>Comparative genomic sequence analysis between strain HN4 and CCM 8460T (Falsochrobactrum ovis) will provide more evidence to prove that HN4 is a new species of Falsochrobactrum.</title>
        <authorList>
            <person name="Lyu W."/>
            <person name="Sun L."/>
            <person name="Yao L."/>
        </authorList>
    </citation>
    <scope>NUCLEOTIDE SEQUENCE [LARGE SCALE GENOMIC DNA]</scope>
    <source>
        <strain evidence="1 2">HN4</strain>
    </source>
</reference>
<name>A0A316J8D1_9HYPH</name>
<gene>
    <name evidence="1" type="ORF">DKP76_13510</name>
</gene>
<dbReference type="RefSeq" id="WP_109707331.1">
    <property type="nucleotide sequence ID" value="NZ_QGDB01000005.1"/>
</dbReference>
<evidence type="ECO:0000313" key="2">
    <source>
        <dbReference type="Proteomes" id="UP000245865"/>
    </source>
</evidence>
<comment type="caution">
    <text evidence="1">The sequence shown here is derived from an EMBL/GenBank/DDBJ whole genome shotgun (WGS) entry which is preliminary data.</text>
</comment>
<dbReference type="Proteomes" id="UP000245865">
    <property type="component" value="Unassembled WGS sequence"/>
</dbReference>
<dbReference type="OrthoDB" id="7376565at2"/>
<protein>
    <recommendedName>
        <fullName evidence="3">Restriction system protein Mrr-like N-terminal domain-containing protein</fullName>
    </recommendedName>
</protein>